<sequence length="87" mass="9415">MAGNDDDNNNDAADGGSSGSSIAHELDAILDSYGTTAEAEKQYAAAVNEEQVQEFLARFERIKVDVVKPTMEEIGKYLEKKGALLSY</sequence>
<feature type="region of interest" description="Disordered" evidence="1">
    <location>
        <begin position="1"/>
        <end position="20"/>
    </location>
</feature>
<gene>
    <name evidence="2" type="ORF">NVIE_019450</name>
</gene>
<evidence type="ECO:0000256" key="1">
    <source>
        <dbReference type="SAM" id="MobiDB-lite"/>
    </source>
</evidence>
<dbReference type="OrthoDB" id="13224at2157"/>
<feature type="compositionally biased region" description="Low complexity" evidence="1">
    <location>
        <begin position="10"/>
        <end position="20"/>
    </location>
</feature>
<dbReference type="RefSeq" id="WP_075055024.1">
    <property type="nucleotide sequence ID" value="NZ_CP007536.1"/>
</dbReference>
<dbReference type="STRING" id="926571.NVIE_019450"/>
<dbReference type="GeneID" id="74947192"/>
<proteinExistence type="predicted"/>
<organism evidence="2 3">
    <name type="scientific">Nitrososphaera viennensis EN76</name>
    <dbReference type="NCBI Taxonomy" id="926571"/>
    <lineage>
        <taxon>Archaea</taxon>
        <taxon>Nitrososphaerota</taxon>
        <taxon>Nitrososphaeria</taxon>
        <taxon>Nitrososphaerales</taxon>
        <taxon>Nitrososphaeraceae</taxon>
        <taxon>Nitrososphaera</taxon>
    </lineage>
</organism>
<evidence type="ECO:0000313" key="2">
    <source>
        <dbReference type="EMBL" id="AIC16203.1"/>
    </source>
</evidence>
<dbReference type="AlphaFoldDB" id="A0A060HL25"/>
<dbReference type="EMBL" id="CP007536">
    <property type="protein sequence ID" value="AIC16203.1"/>
    <property type="molecule type" value="Genomic_DNA"/>
</dbReference>
<protein>
    <submittedName>
        <fullName evidence="2">Uncharacterized protein</fullName>
    </submittedName>
</protein>
<dbReference type="KEGG" id="nvn:NVIE_019450"/>
<keyword evidence="3" id="KW-1185">Reference proteome</keyword>
<evidence type="ECO:0000313" key="3">
    <source>
        <dbReference type="Proteomes" id="UP000027093"/>
    </source>
</evidence>
<dbReference type="HOGENOM" id="CLU_2476129_0_0_2"/>
<accession>A0A060HL25</accession>
<dbReference type="Proteomes" id="UP000027093">
    <property type="component" value="Chromosome"/>
</dbReference>
<reference evidence="2 3" key="1">
    <citation type="journal article" date="2014" name="Int. J. Syst. Evol. Microbiol.">
        <title>Nitrososphaera viennensis gen. nov., sp. nov., an aerobic and mesophilic, ammonia-oxidizing archaeon from soil and a member of the archaeal phylum Thaumarchaeota.</title>
        <authorList>
            <person name="Stieglmeier M."/>
            <person name="Klingl A."/>
            <person name="Alves R.J."/>
            <person name="Rittmann S.K."/>
            <person name="Melcher M."/>
            <person name="Leisch N."/>
            <person name="Schleper C."/>
        </authorList>
    </citation>
    <scope>NUCLEOTIDE SEQUENCE [LARGE SCALE GENOMIC DNA]</scope>
    <source>
        <strain evidence="2">EN76</strain>
    </source>
</reference>
<name>A0A060HL25_9ARCH</name>